<accession>A0A6G1QZF2</accession>
<dbReference type="InterPro" id="IPR006703">
    <property type="entry name" value="G_AIG1"/>
</dbReference>
<dbReference type="Proteomes" id="UP000503349">
    <property type="component" value="Chromosome 1"/>
</dbReference>
<keyword evidence="3" id="KW-0342">GTP-binding</keyword>
<dbReference type="InterPro" id="IPR045058">
    <property type="entry name" value="GIMA/IAN/Toc"/>
</dbReference>
<organism evidence="7 8">
    <name type="scientific">Channa argus</name>
    <name type="common">Northern snakehead</name>
    <name type="synonym">Ophicephalus argus</name>
    <dbReference type="NCBI Taxonomy" id="215402"/>
    <lineage>
        <taxon>Eukaryota</taxon>
        <taxon>Metazoa</taxon>
        <taxon>Chordata</taxon>
        <taxon>Craniata</taxon>
        <taxon>Vertebrata</taxon>
        <taxon>Euteleostomi</taxon>
        <taxon>Actinopterygii</taxon>
        <taxon>Neopterygii</taxon>
        <taxon>Teleostei</taxon>
        <taxon>Neoteleostei</taxon>
        <taxon>Acanthomorphata</taxon>
        <taxon>Anabantaria</taxon>
        <taxon>Anabantiformes</taxon>
        <taxon>Channoidei</taxon>
        <taxon>Channidae</taxon>
        <taxon>Channa</taxon>
    </lineage>
</organism>
<feature type="coiled-coil region" evidence="4">
    <location>
        <begin position="232"/>
        <end position="290"/>
    </location>
</feature>
<evidence type="ECO:0000256" key="4">
    <source>
        <dbReference type="SAM" id="Coils"/>
    </source>
</evidence>
<dbReference type="PROSITE" id="PS51720">
    <property type="entry name" value="G_AIG1"/>
    <property type="match status" value="1"/>
</dbReference>
<keyword evidence="8" id="KW-1185">Reference proteome</keyword>
<feature type="domain" description="AIG1-type G" evidence="6">
    <location>
        <begin position="34"/>
        <end position="232"/>
    </location>
</feature>
<keyword evidence="4" id="KW-0175">Coiled coil</keyword>
<evidence type="ECO:0000313" key="7">
    <source>
        <dbReference type="EMBL" id="KAF3707864.1"/>
    </source>
</evidence>
<evidence type="ECO:0000256" key="5">
    <source>
        <dbReference type="SAM" id="MobiDB-lite"/>
    </source>
</evidence>
<gene>
    <name evidence="7" type="ORF">EXN66_Car001037</name>
</gene>
<name>A0A6G1QZF2_CHAAH</name>
<dbReference type="FunFam" id="3.40.50.300:FF:000366">
    <property type="entry name" value="GTPase, IMAP family member 2"/>
    <property type="match status" value="1"/>
</dbReference>
<dbReference type="PANTHER" id="PTHR10903">
    <property type="entry name" value="GTPASE, IMAP FAMILY MEMBER-RELATED"/>
    <property type="match status" value="1"/>
</dbReference>
<evidence type="ECO:0000256" key="1">
    <source>
        <dbReference type="ARBA" id="ARBA00008535"/>
    </source>
</evidence>
<dbReference type="SUPFAM" id="SSF52540">
    <property type="entry name" value="P-loop containing nucleoside triphosphate hydrolases"/>
    <property type="match status" value="1"/>
</dbReference>
<reference evidence="8" key="2">
    <citation type="submission" date="2019-02" db="EMBL/GenBank/DDBJ databases">
        <title>Opniocepnalus argus Var Kimnra genome.</title>
        <authorList>
            <person name="Zhou C."/>
            <person name="Xiao S."/>
        </authorList>
    </citation>
    <scope>NUCLEOTIDE SEQUENCE [LARGE SCALE GENOMIC DNA]</scope>
</reference>
<dbReference type="Pfam" id="PF04548">
    <property type="entry name" value="AIG1"/>
    <property type="match status" value="1"/>
</dbReference>
<dbReference type="Gene3D" id="3.40.50.300">
    <property type="entry name" value="P-loop containing nucleotide triphosphate hydrolases"/>
    <property type="match status" value="1"/>
</dbReference>
<comment type="similarity">
    <text evidence="1">Belongs to the TRAFAC class TrmE-Era-EngA-EngB-Septin-like GTPase superfamily. AIG1/Toc34/Toc159-like paraseptin GTPase family. IAN subfamily.</text>
</comment>
<evidence type="ECO:0000256" key="2">
    <source>
        <dbReference type="ARBA" id="ARBA00022741"/>
    </source>
</evidence>
<dbReference type="InterPro" id="IPR027417">
    <property type="entry name" value="P-loop_NTPase"/>
</dbReference>
<proteinExistence type="inferred from homology"/>
<dbReference type="AlphaFoldDB" id="A0A6G1QZF2"/>
<evidence type="ECO:0000256" key="3">
    <source>
        <dbReference type="ARBA" id="ARBA00023134"/>
    </source>
</evidence>
<reference evidence="7 8" key="1">
    <citation type="submission" date="2019-02" db="EMBL/GenBank/DDBJ databases">
        <title>Opniocepnalus argus genome.</title>
        <authorList>
            <person name="Zhou C."/>
            <person name="Xiao S."/>
        </authorList>
    </citation>
    <scope>NUCLEOTIDE SEQUENCE [LARGE SCALE GENOMIC DNA]</scope>
    <source>
        <strain evidence="7">OARG1902GOOAL</strain>
        <tissue evidence="7">Muscle</tissue>
    </source>
</reference>
<dbReference type="PANTHER" id="PTHR10903:SF170">
    <property type="entry name" value="GTPASE IMAP FAMILY MEMBER 7"/>
    <property type="match status" value="1"/>
</dbReference>
<feature type="compositionally biased region" description="Basic and acidic residues" evidence="5">
    <location>
        <begin position="7"/>
        <end position="21"/>
    </location>
</feature>
<protein>
    <submittedName>
        <fullName evidence="7">GTPase IMAP family member 4 Immunity-associated nucleotide 1 protein</fullName>
    </submittedName>
</protein>
<evidence type="ECO:0000259" key="6">
    <source>
        <dbReference type="PROSITE" id="PS51720"/>
    </source>
</evidence>
<sequence length="302" mass="34412">METCGTKSEDFDHHQTDKNREQPQYMEMYWSGRVSEKRLVLIGKTGAGKSSAGNTILGREAFESDLSPTSLTSECKKERGEVGGQKLAVVDTPGLFDTELNNEEVMKRIKVCIGMCSPGPHAFLVIIQLGRFTKEEKETVKMIQQHFGEDASKYTLVLFTHGDKLKNKSIEEFISKSEDLQAIIQNCYGRYHVFNNNANSLTQTGQLLDKIELMIRENGGSHYTTEMFRTAEEAIEKEKQRLLKESEAQREKELQELKAHYSGEMLKLKEEMLKQQHEAVARALAEKKNEVHHHYHIGCVIS</sequence>
<dbReference type="CDD" id="cd01852">
    <property type="entry name" value="AIG1"/>
    <property type="match status" value="1"/>
</dbReference>
<dbReference type="EMBL" id="CM015712">
    <property type="protein sequence ID" value="KAF3707864.1"/>
    <property type="molecule type" value="Genomic_DNA"/>
</dbReference>
<dbReference type="GO" id="GO:0005525">
    <property type="term" value="F:GTP binding"/>
    <property type="evidence" value="ECO:0007669"/>
    <property type="project" value="UniProtKB-KW"/>
</dbReference>
<feature type="region of interest" description="Disordered" evidence="5">
    <location>
        <begin position="1"/>
        <end position="23"/>
    </location>
</feature>
<evidence type="ECO:0000313" key="8">
    <source>
        <dbReference type="Proteomes" id="UP000503349"/>
    </source>
</evidence>
<keyword evidence="2" id="KW-0547">Nucleotide-binding</keyword>